<evidence type="ECO:0000313" key="2">
    <source>
        <dbReference type="EMBL" id="KAG6532853.1"/>
    </source>
</evidence>
<dbReference type="PANTHER" id="PTHR31343:SF42">
    <property type="entry name" value="T15D22.8"/>
    <property type="match status" value="1"/>
</dbReference>
<evidence type="ECO:0000313" key="3">
    <source>
        <dbReference type="EMBL" id="KAG6537150.1"/>
    </source>
</evidence>
<sequence>MLALSFQLGRRHGDDRFFCSVRAFRGHHQNLARWRSDSALTFAFVSPALPLPSTVQERRKPETCKNLEGPPPAPASLPSGPSNLNSFLKWTSPSVQAQYLPKMKARDWRTYDFDYRPYFTLRHLWESFQEWSAYGAGVPLVLESGDSAVQYYVPYLSGIQLYGQAKKQGISSKLLCNLQREESDSDSYQDSSSDGTGSSLGEHFSFEEVSSSDEGDAEKSQGHLLFEYFERDSPYVREPLAEKMLNLSSRFPELSTLTSYDLLPASWISVAWYPIYRIPVGPTLKDVDACFLTYHSLSTPQRGAGAARQPIMIYPEANDLFAKISIPAFALASYKFKSSLWTSTEEREKQLTISLLQAADDWLRLLHVDHPDYKFFVSDGAYRR</sequence>
<accession>A0A8J5M8Y4</accession>
<dbReference type="EMBL" id="JACMSC010000001">
    <property type="protein sequence ID" value="KAG6537150.1"/>
    <property type="molecule type" value="Genomic_DNA"/>
</dbReference>
<gene>
    <name evidence="3" type="ORF">ZIOFF_002235</name>
    <name evidence="2" type="ORF">ZIOFF_006711</name>
</gene>
<comment type="caution">
    <text evidence="3">The sequence shown here is derived from an EMBL/GenBank/DDBJ whole genome shotgun (WGS) entry which is preliminary data.</text>
</comment>
<feature type="region of interest" description="Disordered" evidence="1">
    <location>
        <begin position="55"/>
        <end position="79"/>
    </location>
</feature>
<dbReference type="OrthoDB" id="784906at2759"/>
<organism evidence="3 4">
    <name type="scientific">Zingiber officinale</name>
    <name type="common">Ginger</name>
    <name type="synonym">Amomum zingiber</name>
    <dbReference type="NCBI Taxonomy" id="94328"/>
    <lineage>
        <taxon>Eukaryota</taxon>
        <taxon>Viridiplantae</taxon>
        <taxon>Streptophyta</taxon>
        <taxon>Embryophyta</taxon>
        <taxon>Tracheophyta</taxon>
        <taxon>Spermatophyta</taxon>
        <taxon>Magnoliopsida</taxon>
        <taxon>Liliopsida</taxon>
        <taxon>Zingiberales</taxon>
        <taxon>Zingiberaceae</taxon>
        <taxon>Zingiber</taxon>
    </lineage>
</organism>
<dbReference type="Proteomes" id="UP000734854">
    <property type="component" value="Unassembled WGS sequence"/>
</dbReference>
<dbReference type="InterPro" id="IPR008507">
    <property type="entry name" value="DUF789"/>
</dbReference>
<name>A0A8J5M8Y4_ZINOF</name>
<proteinExistence type="predicted"/>
<protein>
    <submittedName>
        <fullName evidence="3">Uncharacterized protein</fullName>
    </submittedName>
</protein>
<feature type="compositionally biased region" description="Basic and acidic residues" evidence="1">
    <location>
        <begin position="56"/>
        <end position="65"/>
    </location>
</feature>
<evidence type="ECO:0000256" key="1">
    <source>
        <dbReference type="SAM" id="MobiDB-lite"/>
    </source>
</evidence>
<dbReference type="PANTHER" id="PTHR31343">
    <property type="entry name" value="T15D22.8"/>
    <property type="match status" value="1"/>
</dbReference>
<dbReference type="Pfam" id="PF05623">
    <property type="entry name" value="DUF789"/>
    <property type="match status" value="1"/>
</dbReference>
<feature type="compositionally biased region" description="Low complexity" evidence="1">
    <location>
        <begin position="186"/>
        <end position="201"/>
    </location>
</feature>
<keyword evidence="4" id="KW-1185">Reference proteome</keyword>
<feature type="region of interest" description="Disordered" evidence="1">
    <location>
        <begin position="182"/>
        <end position="202"/>
    </location>
</feature>
<dbReference type="EMBL" id="JACMSC010000002">
    <property type="protein sequence ID" value="KAG6532853.1"/>
    <property type="molecule type" value="Genomic_DNA"/>
</dbReference>
<reference evidence="3 4" key="1">
    <citation type="submission" date="2020-08" db="EMBL/GenBank/DDBJ databases">
        <title>Plant Genome Project.</title>
        <authorList>
            <person name="Zhang R.-G."/>
        </authorList>
    </citation>
    <scope>NUCLEOTIDE SEQUENCE [LARGE SCALE GENOMIC DNA]</scope>
    <source>
        <tissue evidence="3">Rhizome</tissue>
    </source>
</reference>
<evidence type="ECO:0000313" key="4">
    <source>
        <dbReference type="Proteomes" id="UP000734854"/>
    </source>
</evidence>
<dbReference type="AlphaFoldDB" id="A0A8J5M8Y4"/>